<dbReference type="EMBL" id="JAHAGS010000380">
    <property type="protein sequence ID" value="MBS6098727.1"/>
    <property type="molecule type" value="Genomic_DNA"/>
</dbReference>
<organism evidence="1 2">
    <name type="scientific">Streptococcus vestibularis</name>
    <dbReference type="NCBI Taxonomy" id="1343"/>
    <lineage>
        <taxon>Bacteria</taxon>
        <taxon>Bacillati</taxon>
        <taxon>Bacillota</taxon>
        <taxon>Bacilli</taxon>
        <taxon>Lactobacillales</taxon>
        <taxon>Streptococcaceae</taxon>
        <taxon>Streptococcus</taxon>
    </lineage>
</organism>
<comment type="caution">
    <text evidence="1">The sequence shown here is derived from an EMBL/GenBank/DDBJ whole genome shotgun (WGS) entry which is preliminary data.</text>
</comment>
<sequence>TEDGETPMSLVNIALASCVTMCLQSYFAKYQGIEELTIQVDSNYEEDHFTLAIHLPEDLILENEQELLAFVDNFCRVKKLFREDIQVDISLAK</sequence>
<dbReference type="AlphaFoldDB" id="A0A943M005"/>
<dbReference type="InterPro" id="IPR003718">
    <property type="entry name" value="OsmC/Ohr_fam"/>
</dbReference>
<evidence type="ECO:0000313" key="1">
    <source>
        <dbReference type="EMBL" id="MBS6098727.1"/>
    </source>
</evidence>
<gene>
    <name evidence="1" type="ORF">KH901_09915</name>
</gene>
<dbReference type="SUPFAM" id="SSF82784">
    <property type="entry name" value="OsmC-like"/>
    <property type="match status" value="1"/>
</dbReference>
<dbReference type="Gene3D" id="3.30.300.20">
    <property type="match status" value="1"/>
</dbReference>
<accession>A0A943M005</accession>
<reference evidence="1" key="1">
    <citation type="submission" date="2021-05" db="EMBL/GenBank/DDBJ databases">
        <title>Infant gut strain persistence is associated with maternal origin, phylogeny, and functional potential including surface adhesion and iron acquisition.</title>
        <authorList>
            <person name="Lou Y.C."/>
        </authorList>
    </citation>
    <scope>NUCLEOTIDE SEQUENCE</scope>
    <source>
        <strain evidence="1">L3_122_031G1_dasL3_122_031G1_maxbin2.maxbin.025s ta_sub</strain>
    </source>
</reference>
<dbReference type="Pfam" id="PF02566">
    <property type="entry name" value="OsmC"/>
    <property type="match status" value="1"/>
</dbReference>
<dbReference type="Proteomes" id="UP000703822">
    <property type="component" value="Unassembled WGS sequence"/>
</dbReference>
<protein>
    <submittedName>
        <fullName evidence="1">OsmC family protein</fullName>
    </submittedName>
</protein>
<evidence type="ECO:0000313" key="2">
    <source>
        <dbReference type="Proteomes" id="UP000703822"/>
    </source>
</evidence>
<proteinExistence type="predicted"/>
<feature type="non-terminal residue" evidence="1">
    <location>
        <position position="1"/>
    </location>
</feature>
<dbReference type="InterPro" id="IPR036102">
    <property type="entry name" value="OsmC/Ohrsf"/>
</dbReference>
<name>A0A943M005_STRVE</name>
<dbReference type="InterPro" id="IPR015946">
    <property type="entry name" value="KH_dom-like_a/b"/>
</dbReference>